<gene>
    <name evidence="2" type="ORF">FXF68_06170</name>
</gene>
<sequence>MSRRTVLAPATLLTAVFLALVAMVGAYAPQSDASGPTARIVQSTTTLGTTNRAAAASDFVIKSFACSSKVQEGKTVIFCKAEWVGGKAPFTPKFKVNLTFFDPVLRFWNETRTAEYTFRCLGGMEYVVTLSIGDIDGRETPTQGRYVICGNQ</sequence>
<keyword evidence="1" id="KW-0732">Signal</keyword>
<keyword evidence="3" id="KW-1185">Reference proteome</keyword>
<evidence type="ECO:0000256" key="1">
    <source>
        <dbReference type="SAM" id="SignalP"/>
    </source>
</evidence>
<comment type="caution">
    <text evidence="2">The sequence shown here is derived from an EMBL/GenBank/DDBJ whole genome shotgun (WGS) entry which is preliminary data.</text>
</comment>
<evidence type="ECO:0000313" key="2">
    <source>
        <dbReference type="EMBL" id="TYK53295.1"/>
    </source>
</evidence>
<organism evidence="2 3">
    <name type="scientific">Actinomadura decatromicini</name>
    <dbReference type="NCBI Taxonomy" id="2604572"/>
    <lineage>
        <taxon>Bacteria</taxon>
        <taxon>Bacillati</taxon>
        <taxon>Actinomycetota</taxon>
        <taxon>Actinomycetes</taxon>
        <taxon>Streptosporangiales</taxon>
        <taxon>Thermomonosporaceae</taxon>
        <taxon>Actinomadura</taxon>
    </lineage>
</organism>
<feature type="signal peptide" evidence="1">
    <location>
        <begin position="1"/>
        <end position="28"/>
    </location>
</feature>
<dbReference type="Proteomes" id="UP000323505">
    <property type="component" value="Unassembled WGS sequence"/>
</dbReference>
<dbReference type="AlphaFoldDB" id="A0A5D3G1B2"/>
<dbReference type="RefSeq" id="WP_148757880.1">
    <property type="nucleotide sequence ID" value="NZ_VSRQ01000001.1"/>
</dbReference>
<name>A0A5D3G1B2_9ACTN</name>
<accession>A0A5D3G1B2</accession>
<evidence type="ECO:0000313" key="3">
    <source>
        <dbReference type="Proteomes" id="UP000323505"/>
    </source>
</evidence>
<dbReference type="EMBL" id="VSRQ01000001">
    <property type="protein sequence ID" value="TYK53295.1"/>
    <property type="molecule type" value="Genomic_DNA"/>
</dbReference>
<feature type="chain" id="PRO_5022724685" description="Ig-like domain-containing protein" evidence="1">
    <location>
        <begin position="29"/>
        <end position="152"/>
    </location>
</feature>
<reference evidence="2 3" key="1">
    <citation type="submission" date="2019-08" db="EMBL/GenBank/DDBJ databases">
        <title>Actinomadura sp. nov. CYP1-5 isolated from mountain soil.</title>
        <authorList>
            <person name="Songsumanus A."/>
            <person name="Kuncharoen N."/>
            <person name="Kudo T."/>
            <person name="Yuki M."/>
            <person name="Igarashi Y."/>
            <person name="Tanasupawat S."/>
        </authorList>
    </citation>
    <scope>NUCLEOTIDE SEQUENCE [LARGE SCALE GENOMIC DNA]</scope>
    <source>
        <strain evidence="2 3">CYP1-5</strain>
    </source>
</reference>
<proteinExistence type="predicted"/>
<evidence type="ECO:0008006" key="4">
    <source>
        <dbReference type="Google" id="ProtNLM"/>
    </source>
</evidence>
<protein>
    <recommendedName>
        <fullName evidence="4">Ig-like domain-containing protein</fullName>
    </recommendedName>
</protein>